<feature type="region of interest" description="Disordered" evidence="1">
    <location>
        <begin position="1"/>
        <end position="29"/>
    </location>
</feature>
<evidence type="ECO:0000313" key="3">
    <source>
        <dbReference type="Proteomes" id="UP000801428"/>
    </source>
</evidence>
<dbReference type="Proteomes" id="UP000801428">
    <property type="component" value="Unassembled WGS sequence"/>
</dbReference>
<protein>
    <submittedName>
        <fullName evidence="2">Uncharacterized protein</fullName>
    </submittedName>
</protein>
<name>A0A9P4TKH8_CURKU</name>
<sequence length="142" mass="15388">MTGMGKPKAPTSTVENKPEDRPQGQPSTARDLLACLQPSDSSQRFTTLYNPCTVTYTANIECGTSKIQVPIASKDVSGPEKAIITSSLPKIWKWVHDKGLKDSVSLQAAFDLAHSMHEDESDEGSSQTSDCVPDPWGFDGNF</sequence>
<evidence type="ECO:0000313" key="2">
    <source>
        <dbReference type="EMBL" id="KAF3009557.1"/>
    </source>
</evidence>
<proteinExistence type="predicted"/>
<dbReference type="EMBL" id="SWKU01000002">
    <property type="protein sequence ID" value="KAF3009557.1"/>
    <property type="molecule type" value="Genomic_DNA"/>
</dbReference>
<dbReference type="OrthoDB" id="3695698at2759"/>
<dbReference type="AlphaFoldDB" id="A0A9P4TKH8"/>
<accession>A0A9P4TKH8</accession>
<reference evidence="2" key="1">
    <citation type="submission" date="2019-04" db="EMBL/GenBank/DDBJ databases">
        <title>Sequencing of skin fungus with MAO and IRED activity.</title>
        <authorList>
            <person name="Marsaioli A.J."/>
            <person name="Bonatto J.M.C."/>
            <person name="Reis Junior O."/>
        </authorList>
    </citation>
    <scope>NUCLEOTIDE SEQUENCE</scope>
    <source>
        <strain evidence="2">30M1</strain>
    </source>
</reference>
<gene>
    <name evidence="2" type="ORF">E8E13_005619</name>
</gene>
<feature type="region of interest" description="Disordered" evidence="1">
    <location>
        <begin position="117"/>
        <end position="142"/>
    </location>
</feature>
<organism evidence="2 3">
    <name type="scientific">Curvularia kusanoi</name>
    <name type="common">Cochliobolus kusanoi</name>
    <dbReference type="NCBI Taxonomy" id="90978"/>
    <lineage>
        <taxon>Eukaryota</taxon>
        <taxon>Fungi</taxon>
        <taxon>Dikarya</taxon>
        <taxon>Ascomycota</taxon>
        <taxon>Pezizomycotina</taxon>
        <taxon>Dothideomycetes</taxon>
        <taxon>Pleosporomycetidae</taxon>
        <taxon>Pleosporales</taxon>
        <taxon>Pleosporineae</taxon>
        <taxon>Pleosporaceae</taxon>
        <taxon>Curvularia</taxon>
    </lineage>
</organism>
<keyword evidence="3" id="KW-1185">Reference proteome</keyword>
<evidence type="ECO:0000256" key="1">
    <source>
        <dbReference type="SAM" id="MobiDB-lite"/>
    </source>
</evidence>
<comment type="caution">
    <text evidence="2">The sequence shown here is derived from an EMBL/GenBank/DDBJ whole genome shotgun (WGS) entry which is preliminary data.</text>
</comment>